<feature type="binding site" evidence="5">
    <location>
        <position position="12"/>
    </location>
    <ligand>
        <name>[4Fe-4S] cluster</name>
        <dbReference type="ChEBI" id="CHEBI:49883"/>
    </ligand>
</feature>
<evidence type="ECO:0000313" key="6">
    <source>
        <dbReference type="EMBL" id="ANU75340.1"/>
    </source>
</evidence>
<feature type="binding site" evidence="5">
    <location>
        <position position="266"/>
    </location>
    <ligand>
        <name>(2E)-4-hydroxy-3-methylbut-2-enyl diphosphate</name>
        <dbReference type="ChEBI" id="CHEBI:128753"/>
    </ligand>
</feature>
<dbReference type="HAMAP" id="MF_00191">
    <property type="entry name" value="IspH"/>
    <property type="match status" value="1"/>
</dbReference>
<comment type="pathway">
    <text evidence="5">Isoprenoid biosynthesis; isopentenyl diphosphate biosynthesis via DXP pathway; isopentenyl diphosphate from 1-deoxy-D-xylulose 5-phosphate: step 6/6.</text>
</comment>
<keyword evidence="5" id="KW-0560">Oxidoreductase</keyword>
<dbReference type="GO" id="GO:0050992">
    <property type="term" value="P:dimethylallyl diphosphate biosynthetic process"/>
    <property type="evidence" value="ECO:0007669"/>
    <property type="project" value="UniProtKB-UniRule"/>
</dbReference>
<dbReference type="GO" id="GO:0016114">
    <property type="term" value="P:terpenoid biosynthetic process"/>
    <property type="evidence" value="ECO:0007669"/>
    <property type="project" value="UniProtKB-UniRule"/>
</dbReference>
<keyword evidence="3 5" id="KW-0408">Iron</keyword>
<sequence length="283" mass="31723">MEVKTAKSAGFCFGVKRAVEKVYEVAGEKRSGVYTYGSIIHNEEVVGDLEKKGVSVLNSEEELKALAEGTVIIRSHGVPRRIYELLREKGLDYVDVTCPFVLKIHRIVERESRAGRHIVIIGDKDHPEVEGTRGWCEGPSTVIKTREEAEKFLREGHENVCIVSQTTFNYKNFQELVEILAKKRYDRLVLNTICNATNERQAEAAEIAKTVDAMIVIGGKHSSNTQKLFEICKGVCKNTYYIQTLADLDSDSFRSIQCVGITAGASTPNKIIEEVSKHVRIKF</sequence>
<organism evidence="6 7">
    <name type="scientific">Blautia pseudococcoides</name>
    <dbReference type="NCBI Taxonomy" id="1796616"/>
    <lineage>
        <taxon>Bacteria</taxon>
        <taxon>Bacillati</taxon>
        <taxon>Bacillota</taxon>
        <taxon>Clostridia</taxon>
        <taxon>Lachnospirales</taxon>
        <taxon>Lachnospiraceae</taxon>
        <taxon>Blautia</taxon>
    </lineage>
</organism>
<dbReference type="EC" id="1.17.7.4" evidence="5"/>
<evidence type="ECO:0000256" key="5">
    <source>
        <dbReference type="HAMAP-Rule" id="MF_00191"/>
    </source>
</evidence>
<comment type="catalytic activity">
    <reaction evidence="5">
        <text>isopentenyl diphosphate + 2 oxidized [2Fe-2S]-[ferredoxin] + H2O = (2E)-4-hydroxy-3-methylbut-2-enyl diphosphate + 2 reduced [2Fe-2S]-[ferredoxin] + 2 H(+)</text>
        <dbReference type="Rhea" id="RHEA:24488"/>
        <dbReference type="Rhea" id="RHEA-COMP:10000"/>
        <dbReference type="Rhea" id="RHEA-COMP:10001"/>
        <dbReference type="ChEBI" id="CHEBI:15377"/>
        <dbReference type="ChEBI" id="CHEBI:15378"/>
        <dbReference type="ChEBI" id="CHEBI:33737"/>
        <dbReference type="ChEBI" id="CHEBI:33738"/>
        <dbReference type="ChEBI" id="CHEBI:128753"/>
        <dbReference type="ChEBI" id="CHEBI:128769"/>
        <dbReference type="EC" id="1.17.7.4"/>
    </reaction>
</comment>
<keyword evidence="2 5" id="KW-0479">Metal-binding</keyword>
<dbReference type="EMBL" id="CP015405">
    <property type="protein sequence ID" value="ANU75340.1"/>
    <property type="molecule type" value="Genomic_DNA"/>
</dbReference>
<feature type="binding site" evidence="5">
    <location>
        <position position="126"/>
    </location>
    <ligand>
        <name>isopentenyl diphosphate</name>
        <dbReference type="ChEBI" id="CHEBI:128769"/>
    </ligand>
</feature>
<dbReference type="STRING" id="1796616.A4V09_05910"/>
<feature type="binding site" evidence="5">
    <location>
        <position position="76"/>
    </location>
    <ligand>
        <name>isopentenyl diphosphate</name>
        <dbReference type="ChEBI" id="CHEBI:128769"/>
    </ligand>
</feature>
<feature type="binding site" evidence="5">
    <location>
        <position position="224"/>
    </location>
    <ligand>
        <name>(2E)-4-hydroxy-3-methylbut-2-enyl diphosphate</name>
        <dbReference type="ChEBI" id="CHEBI:128753"/>
    </ligand>
</feature>
<feature type="binding site" evidence="5">
    <location>
        <position position="266"/>
    </location>
    <ligand>
        <name>isopentenyl diphosphate</name>
        <dbReference type="ChEBI" id="CHEBI:128769"/>
    </ligand>
</feature>
<feature type="binding site" evidence="5">
    <location>
        <position position="223"/>
    </location>
    <ligand>
        <name>(2E)-4-hydroxy-3-methylbut-2-enyl diphosphate</name>
        <dbReference type="ChEBI" id="CHEBI:128753"/>
    </ligand>
</feature>
<protein>
    <recommendedName>
        <fullName evidence="5">4-hydroxy-3-methylbut-2-enyl diphosphate reductase</fullName>
        <shortName evidence="5">HMBPP reductase</shortName>
        <ecNumber evidence="5">1.17.7.4</ecNumber>
    </recommendedName>
</protein>
<accession>A0A1C7I6R2</accession>
<feature type="binding site" evidence="5">
    <location>
        <position position="266"/>
    </location>
    <ligand>
        <name>dimethylallyl diphosphate</name>
        <dbReference type="ChEBI" id="CHEBI:57623"/>
    </ligand>
</feature>
<evidence type="ECO:0000256" key="4">
    <source>
        <dbReference type="ARBA" id="ARBA00023014"/>
    </source>
</evidence>
<feature type="binding site" evidence="5">
    <location>
        <position position="41"/>
    </location>
    <ligand>
        <name>(2E)-4-hydroxy-3-methylbut-2-enyl diphosphate</name>
        <dbReference type="ChEBI" id="CHEBI:128753"/>
    </ligand>
</feature>
<feature type="binding site" evidence="5">
    <location>
        <position position="41"/>
    </location>
    <ligand>
        <name>dimethylallyl diphosphate</name>
        <dbReference type="ChEBI" id="CHEBI:57623"/>
    </ligand>
</feature>
<dbReference type="CDD" id="cd13944">
    <property type="entry name" value="lytB_ispH"/>
    <property type="match status" value="1"/>
</dbReference>
<feature type="binding site" evidence="5">
    <location>
        <position position="166"/>
    </location>
    <ligand>
        <name>(2E)-4-hydroxy-3-methylbut-2-enyl diphosphate</name>
        <dbReference type="ChEBI" id="CHEBI:128753"/>
    </ligand>
</feature>
<evidence type="ECO:0000256" key="3">
    <source>
        <dbReference type="ARBA" id="ARBA00023004"/>
    </source>
</evidence>
<feature type="binding site" evidence="5">
    <location>
        <position position="223"/>
    </location>
    <ligand>
        <name>isopentenyl diphosphate</name>
        <dbReference type="ChEBI" id="CHEBI:128769"/>
    </ligand>
</feature>
<dbReference type="Pfam" id="PF02401">
    <property type="entry name" value="LYTB"/>
    <property type="match status" value="1"/>
</dbReference>
<feature type="binding site" evidence="5">
    <location>
        <position position="41"/>
    </location>
    <ligand>
        <name>isopentenyl diphosphate</name>
        <dbReference type="ChEBI" id="CHEBI:128769"/>
    </ligand>
</feature>
<proteinExistence type="inferred from homology"/>
<evidence type="ECO:0000256" key="1">
    <source>
        <dbReference type="ARBA" id="ARBA00022485"/>
    </source>
</evidence>
<reference evidence="6" key="1">
    <citation type="submission" date="2017-04" db="EMBL/GenBank/DDBJ databases">
        <title>Complete Genome Sequences of Twelve Strains of a Stable Defined Moderately Diverse Mouse Microbiota 2 (sDMDMm2).</title>
        <authorList>
            <person name="Uchimura Y."/>
            <person name="Wyss M."/>
            <person name="Brugiroux S."/>
            <person name="Limenitakis J.P."/>
            <person name="Stecher B."/>
            <person name="McCoy K.D."/>
            <person name="Macpherson A.J."/>
        </authorList>
    </citation>
    <scope>NUCLEOTIDE SEQUENCE</scope>
    <source>
        <strain evidence="6">YL58</strain>
    </source>
</reference>
<keyword evidence="1 5" id="KW-0004">4Fe-4S</keyword>
<keyword evidence="4 5" id="KW-0411">Iron-sulfur</keyword>
<dbReference type="NCBIfam" id="NF002187">
    <property type="entry name" value="PRK01045.1-1"/>
    <property type="match status" value="1"/>
</dbReference>
<dbReference type="Gene3D" id="3.40.1010.20">
    <property type="entry name" value="4-hydroxy-3-methylbut-2-enyl diphosphate reductase, catalytic domain"/>
    <property type="match status" value="2"/>
</dbReference>
<feature type="binding site" evidence="5">
    <location>
        <position position="224"/>
    </location>
    <ligand>
        <name>isopentenyl diphosphate</name>
        <dbReference type="ChEBI" id="CHEBI:128769"/>
    </ligand>
</feature>
<feature type="binding site" evidence="5">
    <location>
        <position position="222"/>
    </location>
    <ligand>
        <name>dimethylallyl diphosphate</name>
        <dbReference type="ChEBI" id="CHEBI:57623"/>
    </ligand>
</feature>
<dbReference type="PANTHER" id="PTHR30426:SF0">
    <property type="entry name" value="4-HYDROXY-3-METHYLBUT-2-ENYL DIPHOSPHATE REDUCTASE"/>
    <property type="match status" value="1"/>
</dbReference>
<dbReference type="AlphaFoldDB" id="A0A1C7I6R2"/>
<dbReference type="Proteomes" id="UP000092574">
    <property type="component" value="Chromosome"/>
</dbReference>
<feature type="binding site" evidence="5">
    <location>
        <position position="98"/>
    </location>
    <ligand>
        <name>[4Fe-4S] cluster</name>
        <dbReference type="ChEBI" id="CHEBI:49883"/>
    </ligand>
</feature>
<feature type="binding site" evidence="5">
    <location>
        <position position="222"/>
    </location>
    <ligand>
        <name>(2E)-4-hydroxy-3-methylbut-2-enyl diphosphate</name>
        <dbReference type="ChEBI" id="CHEBI:128753"/>
    </ligand>
</feature>
<evidence type="ECO:0000256" key="2">
    <source>
        <dbReference type="ARBA" id="ARBA00022723"/>
    </source>
</evidence>
<name>A0A1C7I6R2_9FIRM</name>
<comment type="cofactor">
    <cofactor evidence="5">
        <name>[4Fe-4S] cluster</name>
        <dbReference type="ChEBI" id="CHEBI:49883"/>
    </cofactor>
    <text evidence="5">Binds 1 [4Fe-4S] cluster per subunit.</text>
</comment>
<feature type="binding site" evidence="5">
    <location>
        <position position="76"/>
    </location>
    <ligand>
        <name>dimethylallyl diphosphate</name>
        <dbReference type="ChEBI" id="CHEBI:57623"/>
    </ligand>
</feature>
<dbReference type="NCBIfam" id="TIGR00216">
    <property type="entry name" value="ispH_lytB"/>
    <property type="match status" value="1"/>
</dbReference>
<dbReference type="OrthoDB" id="9777362at2"/>
<dbReference type="GO" id="GO:0019288">
    <property type="term" value="P:isopentenyl diphosphate biosynthetic process, methylerythritol 4-phosphate pathway"/>
    <property type="evidence" value="ECO:0007669"/>
    <property type="project" value="UniProtKB-UniRule"/>
</dbReference>
<dbReference type="InterPro" id="IPR003451">
    <property type="entry name" value="LytB/IspH"/>
</dbReference>
<dbReference type="RefSeq" id="WP_065541547.1">
    <property type="nucleotide sequence ID" value="NZ_CP015405.2"/>
</dbReference>
<dbReference type="UniPathway" id="UPA00056">
    <property type="reaction ID" value="UER00097"/>
</dbReference>
<gene>
    <name evidence="5" type="primary">ispH</name>
    <name evidence="6" type="ORF">A4V09_05910</name>
</gene>
<dbReference type="KEGG" id="byl:A4V09_05910"/>
<comment type="function">
    <text evidence="5">Catalyzes the conversion of 1-hydroxy-2-methyl-2-(E)-butenyl 4-diphosphate (HMBPP) into a mixture of isopentenyl diphosphate (IPP) and dimethylallyl diphosphate (DMAPP). Acts in the terminal step of the DOXP/MEP pathway for isoprenoid precursor biosynthesis.</text>
</comment>
<feature type="binding site" evidence="5">
    <location>
        <position position="194"/>
    </location>
    <ligand>
        <name>[4Fe-4S] cluster</name>
        <dbReference type="ChEBI" id="CHEBI:49883"/>
    </ligand>
</feature>
<feature type="active site" description="Proton donor" evidence="5">
    <location>
        <position position="128"/>
    </location>
</feature>
<evidence type="ECO:0000313" key="7">
    <source>
        <dbReference type="Proteomes" id="UP000092574"/>
    </source>
</evidence>
<feature type="binding site" evidence="5">
    <location>
        <position position="76"/>
    </location>
    <ligand>
        <name>(2E)-4-hydroxy-3-methylbut-2-enyl diphosphate</name>
        <dbReference type="ChEBI" id="CHEBI:128753"/>
    </ligand>
</feature>
<feature type="binding site" evidence="5">
    <location>
        <position position="224"/>
    </location>
    <ligand>
        <name>dimethylallyl diphosphate</name>
        <dbReference type="ChEBI" id="CHEBI:57623"/>
    </ligand>
</feature>
<keyword evidence="7" id="KW-1185">Reference proteome</keyword>
<feature type="binding site" evidence="5">
    <location>
        <position position="223"/>
    </location>
    <ligand>
        <name>dimethylallyl diphosphate</name>
        <dbReference type="ChEBI" id="CHEBI:57623"/>
    </ligand>
</feature>
<dbReference type="Gene3D" id="3.40.50.11270">
    <property type="match status" value="1"/>
</dbReference>
<feature type="binding site" evidence="5">
    <location>
        <position position="222"/>
    </location>
    <ligand>
        <name>isopentenyl diphosphate</name>
        <dbReference type="ChEBI" id="CHEBI:128769"/>
    </ligand>
</feature>
<keyword evidence="5" id="KW-0414">Isoprene biosynthesis</keyword>
<dbReference type="GO" id="GO:0046872">
    <property type="term" value="F:metal ion binding"/>
    <property type="evidence" value="ECO:0007669"/>
    <property type="project" value="UniProtKB-KW"/>
</dbReference>
<feature type="binding site" evidence="5">
    <location>
        <position position="126"/>
    </location>
    <ligand>
        <name>dimethylallyl diphosphate</name>
        <dbReference type="ChEBI" id="CHEBI:57623"/>
    </ligand>
</feature>
<dbReference type="PANTHER" id="PTHR30426">
    <property type="entry name" value="4-HYDROXY-3-METHYLBUT-2-ENYL DIPHOSPHATE REDUCTASE"/>
    <property type="match status" value="1"/>
</dbReference>
<dbReference type="GO" id="GO:0051745">
    <property type="term" value="F:4-hydroxy-3-methylbut-2-enyl diphosphate reductase activity"/>
    <property type="evidence" value="ECO:0007669"/>
    <property type="project" value="UniProtKB-UniRule"/>
</dbReference>
<comment type="pathway">
    <text evidence="5">Isoprenoid biosynthesis; dimethylallyl diphosphate biosynthesis; dimethylallyl diphosphate from (2E)-4-hydroxy-3-methylbutenyl diphosphate: step 1/1.</text>
</comment>
<dbReference type="GO" id="GO:0051539">
    <property type="term" value="F:4 iron, 4 sulfur cluster binding"/>
    <property type="evidence" value="ECO:0007669"/>
    <property type="project" value="UniProtKB-UniRule"/>
</dbReference>
<comment type="catalytic activity">
    <reaction evidence="5">
        <text>dimethylallyl diphosphate + 2 oxidized [2Fe-2S]-[ferredoxin] + H2O = (2E)-4-hydroxy-3-methylbut-2-enyl diphosphate + 2 reduced [2Fe-2S]-[ferredoxin] + 2 H(+)</text>
        <dbReference type="Rhea" id="RHEA:24825"/>
        <dbReference type="Rhea" id="RHEA-COMP:10000"/>
        <dbReference type="Rhea" id="RHEA-COMP:10001"/>
        <dbReference type="ChEBI" id="CHEBI:15377"/>
        <dbReference type="ChEBI" id="CHEBI:15378"/>
        <dbReference type="ChEBI" id="CHEBI:33737"/>
        <dbReference type="ChEBI" id="CHEBI:33738"/>
        <dbReference type="ChEBI" id="CHEBI:57623"/>
        <dbReference type="ChEBI" id="CHEBI:128753"/>
        <dbReference type="EC" id="1.17.7.4"/>
    </reaction>
</comment>
<feature type="binding site" evidence="5">
    <location>
        <position position="126"/>
    </location>
    <ligand>
        <name>(2E)-4-hydroxy-3-methylbut-2-enyl diphosphate</name>
        <dbReference type="ChEBI" id="CHEBI:128753"/>
    </ligand>
</feature>
<dbReference type="UniPathway" id="UPA00059">
    <property type="reaction ID" value="UER00105"/>
</dbReference>
<comment type="similarity">
    <text evidence="5">Belongs to the IspH family.</text>
</comment>